<keyword evidence="1" id="KW-0812">Transmembrane</keyword>
<evidence type="ECO:0000256" key="1">
    <source>
        <dbReference type="SAM" id="Phobius"/>
    </source>
</evidence>
<dbReference type="EMBL" id="SNXZ01000004">
    <property type="protein sequence ID" value="TDP96068.1"/>
    <property type="molecule type" value="Genomic_DNA"/>
</dbReference>
<accession>A0A4V3CYZ7</accession>
<keyword evidence="3" id="KW-1185">Reference proteome</keyword>
<gene>
    <name evidence="2" type="ORF">EV186_10448</name>
</gene>
<keyword evidence="1" id="KW-1133">Transmembrane helix</keyword>
<feature type="transmembrane region" description="Helical" evidence="1">
    <location>
        <begin position="33"/>
        <end position="53"/>
    </location>
</feature>
<feature type="transmembrane region" description="Helical" evidence="1">
    <location>
        <begin position="7"/>
        <end position="27"/>
    </location>
</feature>
<evidence type="ECO:0000313" key="2">
    <source>
        <dbReference type="EMBL" id="TDP96068.1"/>
    </source>
</evidence>
<dbReference type="RefSeq" id="WP_133851468.1">
    <property type="nucleotide sequence ID" value="NZ_SNXZ01000004.1"/>
</dbReference>
<reference evidence="2 3" key="1">
    <citation type="submission" date="2019-03" db="EMBL/GenBank/DDBJ databases">
        <title>Genomic Encyclopedia of Type Strains, Phase IV (KMG-IV): sequencing the most valuable type-strain genomes for metagenomic binning, comparative biology and taxonomic classification.</title>
        <authorList>
            <person name="Goeker M."/>
        </authorList>
    </citation>
    <scope>NUCLEOTIDE SEQUENCE [LARGE SCALE GENOMIC DNA]</scope>
    <source>
        <strain evidence="2 3">DSM 45361</strain>
    </source>
</reference>
<dbReference type="AlphaFoldDB" id="A0A4V3CYZ7"/>
<proteinExistence type="predicted"/>
<keyword evidence="1" id="KW-0472">Membrane</keyword>
<protein>
    <submittedName>
        <fullName evidence="2">Uncharacterized protein</fullName>
    </submittedName>
</protein>
<organism evidence="2 3">
    <name type="scientific">Labedaea rhizosphaerae</name>
    <dbReference type="NCBI Taxonomy" id="598644"/>
    <lineage>
        <taxon>Bacteria</taxon>
        <taxon>Bacillati</taxon>
        <taxon>Actinomycetota</taxon>
        <taxon>Actinomycetes</taxon>
        <taxon>Pseudonocardiales</taxon>
        <taxon>Pseudonocardiaceae</taxon>
        <taxon>Labedaea</taxon>
    </lineage>
</organism>
<name>A0A4V3CYZ7_LABRH</name>
<comment type="caution">
    <text evidence="2">The sequence shown here is derived from an EMBL/GenBank/DDBJ whole genome shotgun (WGS) entry which is preliminary data.</text>
</comment>
<dbReference type="Proteomes" id="UP000295444">
    <property type="component" value="Unassembled WGS sequence"/>
</dbReference>
<sequence length="68" mass="7143">MSRETAYTLIYTGLFSVIGSIVLMTMIGKLGAGFEALMLCGGLGLLLGGMYGLSAVREREASAEHADK</sequence>
<evidence type="ECO:0000313" key="3">
    <source>
        <dbReference type="Proteomes" id="UP000295444"/>
    </source>
</evidence>